<evidence type="ECO:0000313" key="2">
    <source>
        <dbReference type="EMBL" id="MBW2939843.1"/>
    </source>
</evidence>
<dbReference type="Proteomes" id="UP001166291">
    <property type="component" value="Unassembled WGS sequence"/>
</dbReference>
<dbReference type="Pfam" id="PF03865">
    <property type="entry name" value="ShlB"/>
    <property type="match status" value="1"/>
</dbReference>
<organism evidence="2 3">
    <name type="scientific">Zhongshania aquimaris</name>
    <dbReference type="NCBI Taxonomy" id="2857107"/>
    <lineage>
        <taxon>Bacteria</taxon>
        <taxon>Pseudomonadati</taxon>
        <taxon>Pseudomonadota</taxon>
        <taxon>Gammaproteobacteria</taxon>
        <taxon>Cellvibrionales</taxon>
        <taxon>Spongiibacteraceae</taxon>
        <taxon>Zhongshania</taxon>
    </lineage>
</organism>
<reference evidence="2" key="1">
    <citation type="submission" date="2021-07" db="EMBL/GenBank/DDBJ databases">
        <title>Zhongshania sp. CAU 1632 isolated from seawater.</title>
        <authorList>
            <person name="Kim W."/>
        </authorList>
    </citation>
    <scope>NUCLEOTIDE SEQUENCE</scope>
    <source>
        <strain evidence="2">CAU 1632</strain>
    </source>
</reference>
<dbReference type="InterPro" id="IPR005565">
    <property type="entry name" value="Hemolysn_activator_HlyB_C"/>
</dbReference>
<dbReference type="PANTHER" id="PTHR34597:SF3">
    <property type="entry name" value="OUTER MEMBRANE TRANSPORTER CDIB"/>
    <property type="match status" value="1"/>
</dbReference>
<dbReference type="InterPro" id="IPR051544">
    <property type="entry name" value="TPS_OM_transporter"/>
</dbReference>
<dbReference type="PANTHER" id="PTHR34597">
    <property type="entry name" value="SLR1661 PROTEIN"/>
    <property type="match status" value="1"/>
</dbReference>
<evidence type="ECO:0000259" key="1">
    <source>
        <dbReference type="Pfam" id="PF03865"/>
    </source>
</evidence>
<accession>A0ABS6VNE5</accession>
<comment type="caution">
    <text evidence="2">The sequence shown here is derived from an EMBL/GenBank/DDBJ whole genome shotgun (WGS) entry which is preliminary data.</text>
</comment>
<protein>
    <submittedName>
        <fullName evidence="2">Hemin-binding protein</fullName>
    </submittedName>
</protein>
<keyword evidence="3" id="KW-1185">Reference proteome</keyword>
<gene>
    <name evidence="2" type="ORF">KXJ70_03610</name>
</gene>
<sequence length="558" mass="61264">MAIDLPPVIPPQLATPAQVSAYSAVSNAAISSVINGTNVRVLGNRYLADADVQDVLGSAKTPAEGIINLTKRYYQSGHLLVRIRYAREGDGVVVFVEQLTLADILVDADIKPFFEELVGDTDLSISEFDRARILANLKAERGGYEYSMSYQEAGNDAVALVMTKTDIENYDSTDYILEANNKGSRFLGRYFGLAGIKHRFEGGTELSVAYQTAFTDLGESRDGENLDQFSLSIDRPFTSGLYGVDLSYVEYSRDPKFAQLQQQGLCLLGLLGCSTTTVMTTVSLDAEILQAAFHGEQILFSDLESRISLTERLSHTDSTIQQAGANGKLLEETYQVVDIGLKYQKVRYQTEELAAAQLNVGLNFLAGYGDGGTLDNYAEYQAAFMAQNPGVTAPDVVPSARTAEFIALQPSARYLVRVAEDTLLSFSANGQFTDEQVPQQQQFVLGGMNTLSAYLPGVLIGDEGYYINASLEKTFTWNEYKISPSVFAEYGASWFNNTNSELGDTQSIADAGVKLRIEFSEYLFTEFVAALPVHDDVVNSSELDSLEADFFWRVHLTF</sequence>
<proteinExistence type="predicted"/>
<dbReference type="EMBL" id="JAHWDQ010000001">
    <property type="protein sequence ID" value="MBW2939843.1"/>
    <property type="molecule type" value="Genomic_DNA"/>
</dbReference>
<name>A0ABS6VNE5_9GAMM</name>
<feature type="domain" description="Haemolysin activator HlyB C-terminal" evidence="1">
    <location>
        <begin position="348"/>
        <end position="501"/>
    </location>
</feature>
<evidence type="ECO:0000313" key="3">
    <source>
        <dbReference type="Proteomes" id="UP001166291"/>
    </source>
</evidence>
<dbReference type="RefSeq" id="WP_219042080.1">
    <property type="nucleotide sequence ID" value="NZ_JAHWDQ010000001.1"/>
</dbReference>